<organism evidence="3 4">
    <name type="scientific">Draconibacterium aestuarii</name>
    <dbReference type="NCBI Taxonomy" id="2998507"/>
    <lineage>
        <taxon>Bacteria</taxon>
        <taxon>Pseudomonadati</taxon>
        <taxon>Bacteroidota</taxon>
        <taxon>Bacteroidia</taxon>
        <taxon>Marinilabiliales</taxon>
        <taxon>Prolixibacteraceae</taxon>
        <taxon>Draconibacterium</taxon>
    </lineage>
</organism>
<keyword evidence="2" id="KW-0812">Transmembrane</keyword>
<keyword evidence="1" id="KW-0802">TPR repeat</keyword>
<keyword evidence="2" id="KW-1133">Transmembrane helix</keyword>
<dbReference type="Proteomes" id="UP001145087">
    <property type="component" value="Unassembled WGS sequence"/>
</dbReference>
<dbReference type="SUPFAM" id="SSF48452">
    <property type="entry name" value="TPR-like"/>
    <property type="match status" value="1"/>
</dbReference>
<feature type="repeat" description="TPR" evidence="1">
    <location>
        <begin position="140"/>
        <end position="173"/>
    </location>
</feature>
<sequence length="228" mass="25773">MSKKKVDQADNLQELESVLTKTEQFIEDNQKIISYVVGSIIIVVAAYLGFSKLYLQPKQDEALSQMFMAENYFEKDSFNLAINGDGNYLGFLDIIDDYGITKAANLAKYYTGISYLNLGQYEEALDYLNNFKTKDLLLAPVAEGAKGDAYLELGEQDKALKQYKKAYTTSDNELTTPIYMMKAATLLESMDELENALGLYQDIKKKYPTSTEATNADRYIARIKIKLN</sequence>
<name>A0A9X3FGG9_9BACT</name>
<keyword evidence="4" id="KW-1185">Reference proteome</keyword>
<dbReference type="Pfam" id="PF13174">
    <property type="entry name" value="TPR_6"/>
    <property type="match status" value="2"/>
</dbReference>
<gene>
    <name evidence="3" type="ORF">OU798_17955</name>
</gene>
<accession>A0A9X3FGG9</accession>
<dbReference type="InterPro" id="IPR011990">
    <property type="entry name" value="TPR-like_helical_dom_sf"/>
</dbReference>
<protein>
    <submittedName>
        <fullName evidence="3">Tetratricopeptide repeat protein</fullName>
    </submittedName>
</protein>
<reference evidence="3" key="1">
    <citation type="submission" date="2022-11" db="EMBL/GenBank/DDBJ databases">
        <title>Marilongibacter aestuarii gen. nov., sp. nov., isolated from tidal flat sediment.</title>
        <authorList>
            <person name="Jiayan W."/>
        </authorList>
    </citation>
    <scope>NUCLEOTIDE SEQUENCE</scope>
    <source>
        <strain evidence="3">Z1-6</strain>
    </source>
</reference>
<dbReference type="RefSeq" id="WP_343334568.1">
    <property type="nucleotide sequence ID" value="NZ_JAPOHD010000031.1"/>
</dbReference>
<comment type="caution">
    <text evidence="3">The sequence shown here is derived from an EMBL/GenBank/DDBJ whole genome shotgun (WGS) entry which is preliminary data.</text>
</comment>
<dbReference type="PROSITE" id="PS50005">
    <property type="entry name" value="TPR"/>
    <property type="match status" value="1"/>
</dbReference>
<dbReference type="EMBL" id="JAPOHD010000031">
    <property type="protein sequence ID" value="MCY1722243.1"/>
    <property type="molecule type" value="Genomic_DNA"/>
</dbReference>
<evidence type="ECO:0000256" key="1">
    <source>
        <dbReference type="PROSITE-ProRule" id="PRU00339"/>
    </source>
</evidence>
<keyword evidence="2" id="KW-0472">Membrane</keyword>
<dbReference type="AlphaFoldDB" id="A0A9X3FGG9"/>
<evidence type="ECO:0000313" key="3">
    <source>
        <dbReference type="EMBL" id="MCY1722243.1"/>
    </source>
</evidence>
<dbReference type="InterPro" id="IPR019734">
    <property type="entry name" value="TPR_rpt"/>
</dbReference>
<dbReference type="Gene3D" id="1.25.40.10">
    <property type="entry name" value="Tetratricopeptide repeat domain"/>
    <property type="match status" value="2"/>
</dbReference>
<evidence type="ECO:0000256" key="2">
    <source>
        <dbReference type="SAM" id="Phobius"/>
    </source>
</evidence>
<proteinExistence type="predicted"/>
<feature type="transmembrane region" description="Helical" evidence="2">
    <location>
        <begin position="32"/>
        <end position="50"/>
    </location>
</feature>
<evidence type="ECO:0000313" key="4">
    <source>
        <dbReference type="Proteomes" id="UP001145087"/>
    </source>
</evidence>